<evidence type="ECO:0000313" key="2">
    <source>
        <dbReference type="EMBL" id="UNZ06800.1"/>
    </source>
</evidence>
<gene>
    <name evidence="2" type="ORF">SRIMR7_32055</name>
</gene>
<protein>
    <submittedName>
        <fullName evidence="2">Uncharacterized protein</fullName>
    </submittedName>
</protein>
<sequence length="29" mass="3235">MPAHGAFTLRGERSNTSRPAPGFMRSWDT</sequence>
<name>A0ABY3Z919_STRRM</name>
<reference evidence="2 3" key="1">
    <citation type="submission" date="2022-03" db="EMBL/GenBank/DDBJ databases">
        <title>Complete genome of Streptomyces rimosus ssp. rimosus R7 (=ATCC 10970).</title>
        <authorList>
            <person name="Beganovic S."/>
            <person name="Ruckert C."/>
            <person name="Busche T."/>
            <person name="Kalinowski J."/>
            <person name="Wittmann C."/>
        </authorList>
    </citation>
    <scope>NUCLEOTIDE SEQUENCE [LARGE SCALE GENOMIC DNA]</scope>
    <source>
        <strain evidence="2 3">R7</strain>
    </source>
</reference>
<proteinExistence type="predicted"/>
<dbReference type="EMBL" id="CP094298">
    <property type="protein sequence ID" value="UNZ06800.1"/>
    <property type="molecule type" value="Genomic_DNA"/>
</dbReference>
<evidence type="ECO:0000256" key="1">
    <source>
        <dbReference type="SAM" id="MobiDB-lite"/>
    </source>
</evidence>
<dbReference type="Proteomes" id="UP000829494">
    <property type="component" value="Chromosome"/>
</dbReference>
<feature type="region of interest" description="Disordered" evidence="1">
    <location>
        <begin position="1"/>
        <end position="29"/>
    </location>
</feature>
<organism evidence="2 3">
    <name type="scientific">Streptomyces rimosus subsp. rimosus</name>
    <dbReference type="NCBI Taxonomy" id="132474"/>
    <lineage>
        <taxon>Bacteria</taxon>
        <taxon>Bacillati</taxon>
        <taxon>Actinomycetota</taxon>
        <taxon>Actinomycetes</taxon>
        <taxon>Kitasatosporales</taxon>
        <taxon>Streptomycetaceae</taxon>
        <taxon>Streptomyces</taxon>
    </lineage>
</organism>
<keyword evidence="3" id="KW-1185">Reference proteome</keyword>
<accession>A0ABY3Z919</accession>
<evidence type="ECO:0000313" key="3">
    <source>
        <dbReference type="Proteomes" id="UP000829494"/>
    </source>
</evidence>